<evidence type="ECO:0000313" key="1">
    <source>
        <dbReference type="EMBL" id="BAF25050.2"/>
    </source>
</evidence>
<name>Q0J1W5_ORYSJ</name>
<reference evidence="1 2" key="1">
    <citation type="journal article" date="2005" name="Nature">
        <title>The map-based sequence of the rice genome.</title>
        <authorList>
            <consortium name="International rice genome sequencing project (IRGSP)"/>
            <person name="Matsumoto T."/>
            <person name="Wu J."/>
            <person name="Kanamori H."/>
            <person name="Katayose Y."/>
            <person name="Fujisawa M."/>
            <person name="Namiki N."/>
            <person name="Mizuno H."/>
            <person name="Yamamoto K."/>
            <person name="Antonio B.A."/>
            <person name="Baba T."/>
            <person name="Sakata K."/>
            <person name="Nagamura Y."/>
            <person name="Aoki H."/>
            <person name="Arikawa K."/>
            <person name="Arita K."/>
            <person name="Bito T."/>
            <person name="Chiden Y."/>
            <person name="Fujitsuka N."/>
            <person name="Fukunaka R."/>
            <person name="Hamada M."/>
            <person name="Harada C."/>
            <person name="Hayashi A."/>
            <person name="Hijishita S."/>
            <person name="Honda M."/>
            <person name="Hosokawa S."/>
            <person name="Ichikawa Y."/>
            <person name="Idonuma A."/>
            <person name="Iijima M."/>
            <person name="Ikeda M."/>
            <person name="Ikeno M."/>
            <person name="Ito K."/>
            <person name="Ito S."/>
            <person name="Ito T."/>
            <person name="Ito Y."/>
            <person name="Ito Y."/>
            <person name="Iwabuchi A."/>
            <person name="Kamiya K."/>
            <person name="Karasawa W."/>
            <person name="Kurita K."/>
            <person name="Katagiri S."/>
            <person name="Kikuta A."/>
            <person name="Kobayashi H."/>
            <person name="Kobayashi N."/>
            <person name="Machita K."/>
            <person name="Maehara T."/>
            <person name="Masukawa M."/>
            <person name="Mizubayashi T."/>
            <person name="Mukai Y."/>
            <person name="Nagasaki H."/>
            <person name="Nagata Y."/>
            <person name="Naito S."/>
            <person name="Nakashima M."/>
            <person name="Nakama Y."/>
            <person name="Nakamichi Y."/>
            <person name="Nakamura M."/>
            <person name="Meguro A."/>
            <person name="Negishi M."/>
            <person name="Ohta I."/>
            <person name="Ohta T."/>
            <person name="Okamoto M."/>
            <person name="Ono N."/>
            <person name="Saji S."/>
            <person name="Sakaguchi M."/>
            <person name="Sakai K."/>
            <person name="Shibata M."/>
            <person name="Shimokawa T."/>
            <person name="Song J."/>
            <person name="Takazaki Y."/>
            <person name="Terasawa K."/>
            <person name="Tsugane M."/>
            <person name="Tsuji K."/>
            <person name="Ueda S."/>
            <person name="Waki K."/>
            <person name="Yamagata H."/>
            <person name="Yamamoto M."/>
            <person name="Yamamoto S."/>
            <person name="Yamane H."/>
            <person name="Yoshiki S."/>
            <person name="Yoshihara R."/>
            <person name="Yukawa K."/>
            <person name="Zhong H."/>
            <person name="Yano M."/>
            <person name="Yuan Q."/>
            <person name="Ouyang S."/>
            <person name="Liu J."/>
            <person name="Jones K.M."/>
            <person name="Gansberger K."/>
            <person name="Moffat K."/>
            <person name="Hill J."/>
            <person name="Bera J."/>
            <person name="Fadrosh D."/>
            <person name="Jin S."/>
            <person name="Johri S."/>
            <person name="Kim M."/>
            <person name="Overton L."/>
            <person name="Reardon M."/>
            <person name="Tsitrin T."/>
            <person name="Vuong H."/>
            <person name="Weaver B."/>
            <person name="Ciecko A."/>
            <person name="Tallon L."/>
            <person name="Jackson J."/>
            <person name="Pai G."/>
            <person name="Aken S.V."/>
            <person name="Utterback T."/>
            <person name="Reidmuller S."/>
            <person name="Feldblyum T."/>
            <person name="Hsiao J."/>
            <person name="Zismann V."/>
            <person name="Iobst S."/>
            <person name="de Vazeille A.R."/>
            <person name="Buell C.R."/>
            <person name="Ying K."/>
            <person name="Li Y."/>
            <person name="Lu T."/>
            <person name="Huang Y."/>
            <person name="Zhao Q."/>
            <person name="Feng Q."/>
            <person name="Zhang L."/>
            <person name="Zhu J."/>
            <person name="Weng Q."/>
            <person name="Mu J."/>
            <person name="Lu Y."/>
            <person name="Fan D."/>
            <person name="Liu Y."/>
            <person name="Guan J."/>
            <person name="Zhang Y."/>
            <person name="Yu S."/>
            <person name="Liu X."/>
            <person name="Zhang Y."/>
            <person name="Hong G."/>
            <person name="Han B."/>
            <person name="Choisne N."/>
            <person name="Demange N."/>
            <person name="Orjeda G."/>
            <person name="Samain S."/>
            <person name="Cattolico L."/>
            <person name="Pelletier E."/>
            <person name="Couloux A."/>
            <person name="Segurens B."/>
            <person name="Wincker P."/>
            <person name="D'Hont A."/>
            <person name="Scarpelli C."/>
            <person name="Weissenbach J."/>
            <person name="Salanoubat M."/>
            <person name="Quetier F."/>
            <person name="Yu Y."/>
            <person name="Kim H.R."/>
            <person name="Rambo T."/>
            <person name="Currie J."/>
            <person name="Collura K."/>
            <person name="Luo M."/>
            <person name="Yang T."/>
            <person name="Ammiraju J.S.S."/>
            <person name="Engler F."/>
            <person name="Soderlund C."/>
            <person name="Wing R.A."/>
            <person name="Palmer L.E."/>
            <person name="de la Bastide M."/>
            <person name="Spiegel L."/>
            <person name="Nascimento L."/>
            <person name="Zutavern T."/>
            <person name="O'Shaughnessy A."/>
            <person name="Dike S."/>
            <person name="Dedhia N."/>
            <person name="Preston R."/>
            <person name="Balija V."/>
            <person name="McCombie W.R."/>
            <person name="Chow T."/>
            <person name="Chen H."/>
            <person name="Chung M."/>
            <person name="Chen C."/>
            <person name="Shaw J."/>
            <person name="Wu H."/>
            <person name="Hsiao K."/>
            <person name="Chao Y."/>
            <person name="Chu M."/>
            <person name="Cheng C."/>
            <person name="Hour A."/>
            <person name="Lee P."/>
            <person name="Lin S."/>
            <person name="Lin Y."/>
            <person name="Liou J."/>
            <person name="Liu S."/>
            <person name="Hsing Y."/>
            <person name="Raghuvanshi S."/>
            <person name="Mohanty A."/>
            <person name="Bharti A.K."/>
            <person name="Gaur A."/>
            <person name="Gupta V."/>
            <person name="Kumar D."/>
            <person name="Ravi V."/>
            <person name="Vij S."/>
            <person name="Kapur A."/>
            <person name="Khurana P."/>
            <person name="Khurana P."/>
            <person name="Khurana J.P."/>
            <person name="Tyagi A.K."/>
            <person name="Gaikwad K."/>
            <person name="Singh A."/>
            <person name="Dalal V."/>
            <person name="Srivastava S."/>
            <person name="Dixit A."/>
            <person name="Pal A.K."/>
            <person name="Ghazi I.A."/>
            <person name="Yadav M."/>
            <person name="Pandit A."/>
            <person name="Bhargava A."/>
            <person name="Sureshbabu K."/>
            <person name="Batra K."/>
            <person name="Sharma T.R."/>
            <person name="Mohapatra T."/>
            <person name="Singh N.K."/>
            <person name="Messing J."/>
            <person name="Nelson A.B."/>
            <person name="Fuks G."/>
            <person name="Kavchok S."/>
            <person name="Keizer G."/>
            <person name="Linton E."/>
            <person name="Llaca V."/>
            <person name="Song R."/>
            <person name="Tanyolac B."/>
            <person name="Young S."/>
            <person name="Ho-Il K."/>
            <person name="Hahn J.H."/>
            <person name="Sangsakoo G."/>
            <person name="Vanavichit A."/>
            <person name="de Mattos Luiz.A.T."/>
            <person name="Zimmer P.D."/>
            <person name="Malone G."/>
            <person name="Dellagostin O."/>
            <person name="de Oliveira A.C."/>
            <person name="Bevan M."/>
            <person name="Bancroft I."/>
            <person name="Minx P."/>
            <person name="Cordum H."/>
            <person name="Wilson R."/>
            <person name="Cheng Z."/>
            <person name="Jin W."/>
            <person name="Jiang J."/>
            <person name="Leong S.A."/>
            <person name="Iwama H."/>
            <person name="Gojobori T."/>
            <person name="Itoh T."/>
            <person name="Niimura Y."/>
            <person name="Fujii Y."/>
            <person name="Habara T."/>
            <person name="Sakai H."/>
            <person name="Sato Y."/>
            <person name="Wilson G."/>
            <person name="Kumar K."/>
            <person name="McCouch S."/>
            <person name="Juretic N."/>
            <person name="Hoen D."/>
            <person name="Wright S."/>
            <person name="Bruskiewich R."/>
            <person name="Bureau T."/>
            <person name="Miyao A."/>
            <person name="Hirochika H."/>
            <person name="Nishikawa T."/>
            <person name="Kadowaki K."/>
            <person name="Sugiura M."/>
            <person name="Burr B."/>
            <person name="Sasaki T."/>
        </authorList>
    </citation>
    <scope>NUCLEOTIDE SEQUENCE [LARGE SCALE GENOMIC DNA]</scope>
    <source>
        <strain evidence="2">cv. Nipponbare</strain>
    </source>
</reference>
<dbReference type="KEGG" id="dosa:Os09g0407600"/>
<dbReference type="AlphaFoldDB" id="Q0J1W5"/>
<evidence type="ECO:0000313" key="2">
    <source>
        <dbReference type="Proteomes" id="UP000000763"/>
    </source>
</evidence>
<sequence>YNFNCLQGFYRYWTPEVKELISELSKAEAEKEAKLKCILQNLIQLFVEHHSKWRQLVSVVAGNSSSNVILFL</sequence>
<dbReference type="Gene3D" id="1.10.1420.10">
    <property type="match status" value="2"/>
</dbReference>
<organism evidence="1 2">
    <name type="scientific">Oryza sativa subsp. japonica</name>
    <name type="common">Rice</name>
    <dbReference type="NCBI Taxonomy" id="39947"/>
    <lineage>
        <taxon>Eukaryota</taxon>
        <taxon>Viridiplantae</taxon>
        <taxon>Streptophyta</taxon>
        <taxon>Embryophyta</taxon>
        <taxon>Tracheophyta</taxon>
        <taxon>Spermatophyta</taxon>
        <taxon>Magnoliopsida</taxon>
        <taxon>Liliopsida</taxon>
        <taxon>Poales</taxon>
        <taxon>Poaceae</taxon>
        <taxon>BOP clade</taxon>
        <taxon>Oryzoideae</taxon>
        <taxon>Oryzeae</taxon>
        <taxon>Oryzinae</taxon>
        <taxon>Oryza</taxon>
        <taxon>Oryza sativa</taxon>
    </lineage>
</organism>
<gene>
    <name evidence="1" type="ordered locus">Os09g0407600</name>
</gene>
<dbReference type="EMBL" id="AP008215">
    <property type="protein sequence ID" value="BAF25050.2"/>
    <property type="molecule type" value="Genomic_DNA"/>
</dbReference>
<reference evidence="2" key="2">
    <citation type="journal article" date="2008" name="Nucleic Acids Res.">
        <title>The rice annotation project database (RAP-DB): 2008 update.</title>
        <authorList>
            <consortium name="The rice annotation project (RAP)"/>
        </authorList>
    </citation>
    <scope>GENOME REANNOTATION</scope>
    <source>
        <strain evidence="2">cv. Nipponbare</strain>
    </source>
</reference>
<protein>
    <submittedName>
        <fullName evidence="1">Os09g0407600 protein</fullName>
    </submittedName>
</protein>
<accession>Q0J1W5</accession>
<dbReference type="Proteomes" id="UP000000763">
    <property type="component" value="Chromosome 9"/>
</dbReference>
<feature type="non-terminal residue" evidence="1">
    <location>
        <position position="1"/>
    </location>
</feature>
<dbReference type="SUPFAM" id="SSF48334">
    <property type="entry name" value="DNA repair protein MutS, domain III"/>
    <property type="match status" value="1"/>
</dbReference>
<dbReference type="InterPro" id="IPR036187">
    <property type="entry name" value="DNA_mismatch_repair_MutS_sf"/>
</dbReference>
<proteinExistence type="predicted"/>